<dbReference type="NCBIfam" id="TIGR01297">
    <property type="entry name" value="CDF"/>
    <property type="match status" value="1"/>
</dbReference>
<evidence type="ECO:0000256" key="1">
    <source>
        <dbReference type="ARBA" id="ARBA00004141"/>
    </source>
</evidence>
<evidence type="ECO:0000259" key="7">
    <source>
        <dbReference type="Pfam" id="PF01545"/>
    </source>
</evidence>
<dbReference type="InterPro" id="IPR040177">
    <property type="entry name" value="SLC30A9"/>
</dbReference>
<proteinExistence type="predicted"/>
<keyword evidence="4 6" id="KW-1133">Transmembrane helix</keyword>
<dbReference type="RefSeq" id="WP_005056256.1">
    <property type="nucleotide sequence ID" value="NZ_AP022621.1"/>
</dbReference>
<evidence type="ECO:0000256" key="4">
    <source>
        <dbReference type="ARBA" id="ARBA00022989"/>
    </source>
</evidence>
<dbReference type="InterPro" id="IPR002524">
    <property type="entry name" value="Cation_efflux"/>
</dbReference>
<dbReference type="PANTHER" id="PTHR13414">
    <property type="entry name" value="HUEL-CATION TRANSPORTER"/>
    <property type="match status" value="1"/>
</dbReference>
<evidence type="ECO:0000256" key="3">
    <source>
        <dbReference type="ARBA" id="ARBA00022692"/>
    </source>
</evidence>
<feature type="transmembrane region" description="Helical" evidence="6">
    <location>
        <begin position="160"/>
        <end position="183"/>
    </location>
</feature>
<feature type="transmembrane region" description="Helical" evidence="6">
    <location>
        <begin position="189"/>
        <end position="211"/>
    </location>
</feature>
<keyword evidence="5 6" id="KW-0472">Membrane</keyword>
<gene>
    <name evidence="8" type="ORF">ERS075579_02656</name>
</gene>
<sequence>MSAGGSKRAIIAALAANAGIAVAKFIGFAITGSSSMLAESVHSIADTSNQGLLLYGQRAASKEADRLHPFGYGRSRFFYSFVVALVLFTLGSVFALYEGYHKIHAPEHLQSPIVAIVILGVAIALEGYSFRTAFVESKPLKGGASWWQFIRNSRNPELPVVLLEDTGALLGLAFALFGVGMTIVTGDPVWDGIGTVAIGVLLGIIAIVLMVEMKSLLIGEGATATQEQAILDALAGTDDVERVIHCRTQYLGPEELLVAAKIAITPSAELPRVAATIDAAERRVRAAVPIAQVIYLEPDLDRSAANS</sequence>
<dbReference type="Gene3D" id="1.20.1510.10">
    <property type="entry name" value="Cation efflux protein transmembrane domain"/>
    <property type="match status" value="1"/>
</dbReference>
<dbReference type="SUPFAM" id="SSF161111">
    <property type="entry name" value="Cation efflux protein transmembrane domain-like"/>
    <property type="match status" value="1"/>
</dbReference>
<evidence type="ECO:0000313" key="9">
    <source>
        <dbReference type="Proteomes" id="UP000045782"/>
    </source>
</evidence>
<dbReference type="AlphaFoldDB" id="A0A0U0ZML6"/>
<feature type="transmembrane region" description="Helical" evidence="6">
    <location>
        <begin position="109"/>
        <end position="128"/>
    </location>
</feature>
<name>A0A0U0ZML6_9MYCO</name>
<dbReference type="Proteomes" id="UP000045782">
    <property type="component" value="Unassembled WGS sequence"/>
</dbReference>
<dbReference type="GO" id="GO:0006829">
    <property type="term" value="P:zinc ion transport"/>
    <property type="evidence" value="ECO:0007669"/>
    <property type="project" value="InterPro"/>
</dbReference>
<dbReference type="InterPro" id="IPR058533">
    <property type="entry name" value="Cation_efflux_TM"/>
</dbReference>
<keyword evidence="3 6" id="KW-0812">Transmembrane</keyword>
<dbReference type="InterPro" id="IPR036837">
    <property type="entry name" value="Cation_efflux_CTD_sf"/>
</dbReference>
<dbReference type="EMBL" id="CSWP01000005">
    <property type="protein sequence ID" value="CPV55225.1"/>
    <property type="molecule type" value="Genomic_DNA"/>
</dbReference>
<dbReference type="Pfam" id="PF01545">
    <property type="entry name" value="Cation_efflux"/>
    <property type="match status" value="1"/>
</dbReference>
<dbReference type="InterPro" id="IPR027469">
    <property type="entry name" value="Cation_efflux_TMD_sf"/>
</dbReference>
<comment type="subcellular location">
    <subcellularLocation>
        <location evidence="1">Membrane</location>
        <topology evidence="1">Multi-pass membrane protein</topology>
    </subcellularLocation>
</comment>
<protein>
    <submittedName>
        <fullName evidence="8">Putative cation transporter</fullName>
    </submittedName>
</protein>
<feature type="transmembrane region" description="Helical" evidence="6">
    <location>
        <begin position="77"/>
        <end position="97"/>
    </location>
</feature>
<evidence type="ECO:0000256" key="6">
    <source>
        <dbReference type="SAM" id="Phobius"/>
    </source>
</evidence>
<evidence type="ECO:0000313" key="8">
    <source>
        <dbReference type="EMBL" id="CPV55225.1"/>
    </source>
</evidence>
<evidence type="ECO:0000256" key="2">
    <source>
        <dbReference type="ARBA" id="ARBA00022448"/>
    </source>
</evidence>
<feature type="domain" description="Cation efflux protein transmembrane" evidence="7">
    <location>
        <begin position="10"/>
        <end position="217"/>
    </location>
</feature>
<dbReference type="GO" id="GO:0016020">
    <property type="term" value="C:membrane"/>
    <property type="evidence" value="ECO:0007669"/>
    <property type="project" value="UniProtKB-SubCell"/>
</dbReference>
<dbReference type="PANTHER" id="PTHR13414:SF9">
    <property type="entry name" value="PROTON-COUPLED ZINC ANTIPORTER SLC30A9, MITOCHONDRIAL"/>
    <property type="match status" value="1"/>
</dbReference>
<accession>A0A0U0ZML6</accession>
<dbReference type="SUPFAM" id="SSF160240">
    <property type="entry name" value="Cation efflux protein cytoplasmic domain-like"/>
    <property type="match status" value="1"/>
</dbReference>
<organism evidence="8 9">
    <name type="scientific">Mycobacteroides abscessus</name>
    <dbReference type="NCBI Taxonomy" id="36809"/>
    <lineage>
        <taxon>Bacteria</taxon>
        <taxon>Bacillati</taxon>
        <taxon>Actinomycetota</taxon>
        <taxon>Actinomycetes</taxon>
        <taxon>Mycobacteriales</taxon>
        <taxon>Mycobacteriaceae</taxon>
        <taxon>Mycobacteroides</taxon>
    </lineage>
</organism>
<keyword evidence="2" id="KW-0813">Transport</keyword>
<dbReference type="GO" id="GO:0008324">
    <property type="term" value="F:monoatomic cation transmembrane transporter activity"/>
    <property type="evidence" value="ECO:0007669"/>
    <property type="project" value="InterPro"/>
</dbReference>
<reference evidence="8 9" key="1">
    <citation type="submission" date="2015-03" db="EMBL/GenBank/DDBJ databases">
        <authorList>
            <person name="Murphy D."/>
        </authorList>
    </citation>
    <scope>NUCLEOTIDE SEQUENCE [LARGE SCALE GENOMIC DNA]</scope>
    <source>
        <strain evidence="8 9">PAP088</strain>
    </source>
</reference>
<evidence type="ECO:0000256" key="5">
    <source>
        <dbReference type="ARBA" id="ARBA00023136"/>
    </source>
</evidence>